<name>A0A391P2S9_9EUKA</name>
<dbReference type="Proteomes" id="UP000265618">
    <property type="component" value="Unassembled WGS sequence"/>
</dbReference>
<keyword evidence="2" id="KW-1185">Reference proteome</keyword>
<organism evidence="1 2">
    <name type="scientific">Kipferlia bialata</name>
    <dbReference type="NCBI Taxonomy" id="797122"/>
    <lineage>
        <taxon>Eukaryota</taxon>
        <taxon>Metamonada</taxon>
        <taxon>Carpediemonas-like organisms</taxon>
        <taxon>Kipferlia</taxon>
    </lineage>
</organism>
<protein>
    <submittedName>
        <fullName evidence="1">Uncharacterized protein</fullName>
    </submittedName>
</protein>
<feature type="non-terminal residue" evidence="1">
    <location>
        <position position="1"/>
    </location>
</feature>
<accession>A0A391P2S9</accession>
<reference evidence="1 2" key="1">
    <citation type="journal article" date="2018" name="PLoS ONE">
        <title>The draft genome of Kipferlia bialata reveals reductive genome evolution in fornicate parasites.</title>
        <authorList>
            <person name="Tanifuji G."/>
            <person name="Takabayashi S."/>
            <person name="Kume K."/>
            <person name="Takagi M."/>
            <person name="Nakayama T."/>
            <person name="Kamikawa R."/>
            <person name="Inagaki Y."/>
            <person name="Hashimoto T."/>
        </authorList>
    </citation>
    <scope>NUCLEOTIDE SEQUENCE [LARGE SCALE GENOMIC DNA]</scope>
    <source>
        <strain evidence="1">NY0173</strain>
    </source>
</reference>
<feature type="non-terminal residue" evidence="1">
    <location>
        <position position="33"/>
    </location>
</feature>
<evidence type="ECO:0000313" key="2">
    <source>
        <dbReference type="Proteomes" id="UP000265618"/>
    </source>
</evidence>
<proteinExistence type="predicted"/>
<dbReference type="AlphaFoldDB" id="A0A391P2S9"/>
<gene>
    <name evidence="1" type="ORF">KIPB_016533</name>
</gene>
<dbReference type="EMBL" id="BDIP01010174">
    <property type="protein sequence ID" value="GCA65208.1"/>
    <property type="molecule type" value="Genomic_DNA"/>
</dbReference>
<evidence type="ECO:0000313" key="1">
    <source>
        <dbReference type="EMBL" id="GCA65208.1"/>
    </source>
</evidence>
<comment type="caution">
    <text evidence="1">The sequence shown here is derived from an EMBL/GenBank/DDBJ whole genome shotgun (WGS) entry which is preliminary data.</text>
</comment>
<sequence length="33" mass="3716">CEVAAYFCTRCANENFQEVPGEEFVPLTECTSK</sequence>